<proteinExistence type="predicted"/>
<dbReference type="Proteomes" id="UP001642487">
    <property type="component" value="Chromosome 9"/>
</dbReference>
<evidence type="ECO:0000313" key="1">
    <source>
        <dbReference type="EMBL" id="CAK9328489.1"/>
    </source>
</evidence>
<keyword evidence="2" id="KW-1185">Reference proteome</keyword>
<dbReference type="EMBL" id="OZ021743">
    <property type="protein sequence ID" value="CAK9328489.1"/>
    <property type="molecule type" value="Genomic_DNA"/>
</dbReference>
<organism evidence="1 2">
    <name type="scientific">Citrullus colocynthis</name>
    <name type="common">colocynth</name>
    <dbReference type="NCBI Taxonomy" id="252529"/>
    <lineage>
        <taxon>Eukaryota</taxon>
        <taxon>Viridiplantae</taxon>
        <taxon>Streptophyta</taxon>
        <taxon>Embryophyta</taxon>
        <taxon>Tracheophyta</taxon>
        <taxon>Spermatophyta</taxon>
        <taxon>Magnoliopsida</taxon>
        <taxon>eudicotyledons</taxon>
        <taxon>Gunneridae</taxon>
        <taxon>Pentapetalae</taxon>
        <taxon>rosids</taxon>
        <taxon>fabids</taxon>
        <taxon>Cucurbitales</taxon>
        <taxon>Cucurbitaceae</taxon>
        <taxon>Benincaseae</taxon>
        <taxon>Citrullus</taxon>
    </lineage>
</organism>
<reference evidence="1 2" key="1">
    <citation type="submission" date="2024-03" db="EMBL/GenBank/DDBJ databases">
        <authorList>
            <person name="Gkanogiannis A."/>
            <person name="Becerra Lopez-Lavalle L."/>
        </authorList>
    </citation>
    <scope>NUCLEOTIDE SEQUENCE [LARGE SCALE GENOMIC DNA]</scope>
</reference>
<name>A0ABP0Z6T3_9ROSI</name>
<evidence type="ECO:0000313" key="2">
    <source>
        <dbReference type="Proteomes" id="UP001642487"/>
    </source>
</evidence>
<gene>
    <name evidence="1" type="ORF">CITCOLO1_LOCUS20907</name>
</gene>
<sequence length="70" mass="8045">MEENERKSEAETKFDGIFGIHIPIILPQFFFHSFSSFSGDSLHSLPSSINLSIRIHFVLNLIILITRLRS</sequence>
<accession>A0ABP0Z6T3</accession>
<protein>
    <submittedName>
        <fullName evidence="1">Uncharacterized protein</fullName>
    </submittedName>
</protein>